<dbReference type="STRING" id="571915.CMUST_01205"/>
<keyword evidence="2" id="KW-1185">Reference proteome</keyword>
<dbReference type="AlphaFoldDB" id="A0A0G3GVM5"/>
<dbReference type="Proteomes" id="UP000035199">
    <property type="component" value="Chromosome"/>
</dbReference>
<reference evidence="2" key="2">
    <citation type="submission" date="2015-05" db="EMBL/GenBank/DDBJ databases">
        <title>Complete genome sequence of Corynebacterium mustelae DSM 45274, isolated from various tissues of a male ferret with lethal sepsis.</title>
        <authorList>
            <person name="Ruckert C."/>
            <person name="Albersmeier A."/>
            <person name="Winkler A."/>
            <person name="Tauch A."/>
        </authorList>
    </citation>
    <scope>NUCLEOTIDE SEQUENCE [LARGE SCALE GENOMIC DNA]</scope>
    <source>
        <strain evidence="2">DSM 45274</strain>
    </source>
</reference>
<evidence type="ECO:0000313" key="1">
    <source>
        <dbReference type="EMBL" id="AKK04590.1"/>
    </source>
</evidence>
<reference evidence="1 2" key="1">
    <citation type="journal article" date="2015" name="Genome Announc.">
        <title>Complete Genome Sequence of the Type Strain Corynebacterium mustelae DSM 45274, Isolated from Various Tissues of a Male Ferret with Lethal Sepsis.</title>
        <authorList>
            <person name="Ruckert C."/>
            <person name="Eimer J."/>
            <person name="Winkler A."/>
            <person name="Tauch A."/>
        </authorList>
    </citation>
    <scope>NUCLEOTIDE SEQUENCE [LARGE SCALE GENOMIC DNA]</scope>
    <source>
        <strain evidence="1 2">DSM 45274</strain>
    </source>
</reference>
<dbReference type="EMBL" id="CP011542">
    <property type="protein sequence ID" value="AKK04590.1"/>
    <property type="molecule type" value="Genomic_DNA"/>
</dbReference>
<sequence>MEVTKVHYNPADQITVKAKKKLSAGTFVVAHSEGMSGRTPVVDVAGADAYPLGVVAHDCEAGDHVTIYRAGHVVDVLATGSIAAGAKVSTAASGKVSTASNGPVVGIAVSAAASGKVTIALV</sequence>
<dbReference type="PATRIC" id="fig|571915.4.peg.246"/>
<dbReference type="InterPro" id="IPR011231">
    <property type="entry name" value="Phage_VT1-Sakai_H0018"/>
</dbReference>
<organism evidence="1 2">
    <name type="scientific">Corynebacterium mustelae</name>
    <dbReference type="NCBI Taxonomy" id="571915"/>
    <lineage>
        <taxon>Bacteria</taxon>
        <taxon>Bacillati</taxon>
        <taxon>Actinomycetota</taxon>
        <taxon>Actinomycetes</taxon>
        <taxon>Mycobacteriales</taxon>
        <taxon>Corynebacteriaceae</taxon>
        <taxon>Corynebacterium</taxon>
    </lineage>
</organism>
<proteinExistence type="predicted"/>
<gene>
    <name evidence="1" type="ORF">CMUST_01205</name>
</gene>
<accession>A0A0G3GVM5</accession>
<evidence type="ECO:0000313" key="2">
    <source>
        <dbReference type="Proteomes" id="UP000035199"/>
    </source>
</evidence>
<dbReference type="RefSeq" id="WP_052844465.1">
    <property type="nucleotide sequence ID" value="NZ_CP011542.1"/>
</dbReference>
<dbReference type="KEGG" id="cmv:CMUST_01205"/>
<protein>
    <recommendedName>
        <fullName evidence="3">DUF2190 family protein</fullName>
    </recommendedName>
</protein>
<name>A0A0G3GVM5_9CORY</name>
<dbReference type="Pfam" id="PF09956">
    <property type="entry name" value="Phage_cement_2"/>
    <property type="match status" value="1"/>
</dbReference>
<evidence type="ECO:0008006" key="3">
    <source>
        <dbReference type="Google" id="ProtNLM"/>
    </source>
</evidence>
<dbReference type="OrthoDB" id="4412565at2"/>